<dbReference type="RefSeq" id="WP_345234071.1">
    <property type="nucleotide sequence ID" value="NZ_BAABGZ010000012.1"/>
</dbReference>
<name>A0ABP8I3R9_9BACT</name>
<evidence type="ECO:0000313" key="1">
    <source>
        <dbReference type="EMBL" id="GAA4350414.1"/>
    </source>
</evidence>
<accession>A0ABP8I3R9</accession>
<sequence>MAYSLSLLTTYAQCDAVLAAANKKLGTLSFRDTTTDRSVGNTTETATSISNELSSLNTYLTAMAPALASLPAGRERDELGDELRIKTDRRDALLSRQRRVGPEKLVERELEQALLTPQLPLVQDLIAQITAHRATLAG</sequence>
<dbReference type="EMBL" id="BAABGZ010000012">
    <property type="protein sequence ID" value="GAA4350414.1"/>
    <property type="molecule type" value="Genomic_DNA"/>
</dbReference>
<organism evidence="1 2">
    <name type="scientific">Hymenobacter saemangeumensis</name>
    <dbReference type="NCBI Taxonomy" id="1084522"/>
    <lineage>
        <taxon>Bacteria</taxon>
        <taxon>Pseudomonadati</taxon>
        <taxon>Bacteroidota</taxon>
        <taxon>Cytophagia</taxon>
        <taxon>Cytophagales</taxon>
        <taxon>Hymenobacteraceae</taxon>
        <taxon>Hymenobacter</taxon>
    </lineage>
</organism>
<proteinExistence type="predicted"/>
<reference evidence="2" key="1">
    <citation type="journal article" date="2019" name="Int. J. Syst. Evol. Microbiol.">
        <title>The Global Catalogue of Microorganisms (GCM) 10K type strain sequencing project: providing services to taxonomists for standard genome sequencing and annotation.</title>
        <authorList>
            <consortium name="The Broad Institute Genomics Platform"/>
            <consortium name="The Broad Institute Genome Sequencing Center for Infectious Disease"/>
            <person name="Wu L."/>
            <person name="Ma J."/>
        </authorList>
    </citation>
    <scope>NUCLEOTIDE SEQUENCE [LARGE SCALE GENOMIC DNA]</scope>
    <source>
        <strain evidence="2">JCM 17923</strain>
    </source>
</reference>
<gene>
    <name evidence="1" type="ORF">GCM10023185_08080</name>
</gene>
<evidence type="ECO:0000313" key="2">
    <source>
        <dbReference type="Proteomes" id="UP001501153"/>
    </source>
</evidence>
<protein>
    <submittedName>
        <fullName evidence="1">Uncharacterized protein</fullName>
    </submittedName>
</protein>
<dbReference type="Proteomes" id="UP001501153">
    <property type="component" value="Unassembled WGS sequence"/>
</dbReference>
<comment type="caution">
    <text evidence="1">The sequence shown here is derived from an EMBL/GenBank/DDBJ whole genome shotgun (WGS) entry which is preliminary data.</text>
</comment>
<keyword evidence="2" id="KW-1185">Reference proteome</keyword>